<keyword evidence="1" id="KW-0472">Membrane</keyword>
<accession>A0ABY7TFY5</accession>
<keyword evidence="1" id="KW-1133">Transmembrane helix</keyword>
<reference evidence="2 3" key="1">
    <citation type="submission" date="2023-02" db="EMBL/GenBank/DDBJ databases">
        <title>Genome sequence of Sphingomonas naphthae.</title>
        <authorList>
            <person name="Kim S."/>
            <person name="Heo J."/>
            <person name="Kwon S.-W."/>
        </authorList>
    </citation>
    <scope>NUCLEOTIDE SEQUENCE [LARGE SCALE GENOMIC DNA]</scope>
    <source>
        <strain evidence="2 3">KACC 18716</strain>
    </source>
</reference>
<evidence type="ECO:0000313" key="2">
    <source>
        <dbReference type="EMBL" id="WCT71968.1"/>
    </source>
</evidence>
<evidence type="ECO:0000256" key="1">
    <source>
        <dbReference type="SAM" id="Phobius"/>
    </source>
</evidence>
<organism evidence="2 3">
    <name type="scientific">Sphingomonas naphthae</name>
    <dbReference type="NCBI Taxonomy" id="1813468"/>
    <lineage>
        <taxon>Bacteria</taxon>
        <taxon>Pseudomonadati</taxon>
        <taxon>Pseudomonadota</taxon>
        <taxon>Alphaproteobacteria</taxon>
        <taxon>Sphingomonadales</taxon>
        <taxon>Sphingomonadaceae</taxon>
        <taxon>Sphingomonas</taxon>
    </lineage>
</organism>
<dbReference type="RefSeq" id="WP_273685915.1">
    <property type="nucleotide sequence ID" value="NZ_CP117411.1"/>
</dbReference>
<dbReference type="Proteomes" id="UP001220395">
    <property type="component" value="Chromosome"/>
</dbReference>
<name>A0ABY7TFY5_9SPHN</name>
<protein>
    <recommendedName>
        <fullName evidence="4">MFS transporter</fullName>
    </recommendedName>
</protein>
<keyword evidence="3" id="KW-1185">Reference proteome</keyword>
<proteinExistence type="predicted"/>
<evidence type="ECO:0008006" key="4">
    <source>
        <dbReference type="Google" id="ProtNLM"/>
    </source>
</evidence>
<evidence type="ECO:0000313" key="3">
    <source>
        <dbReference type="Proteomes" id="UP001220395"/>
    </source>
</evidence>
<gene>
    <name evidence="2" type="ORF">PQ455_09920</name>
</gene>
<feature type="transmembrane region" description="Helical" evidence="1">
    <location>
        <begin position="57"/>
        <end position="77"/>
    </location>
</feature>
<keyword evidence="1" id="KW-0812">Transmembrane</keyword>
<feature type="transmembrane region" description="Helical" evidence="1">
    <location>
        <begin position="12"/>
        <end position="37"/>
    </location>
</feature>
<sequence>MAEDGSGKRKGPGVLGCFGLLIFFAIESAVGMGVGYLAWLPMNALIASIVPASEADFAGVCAVCLAFIPAMLAMWLVDRLCRRLTGESVWDWVPWIP</sequence>
<dbReference type="EMBL" id="CP117411">
    <property type="protein sequence ID" value="WCT71968.1"/>
    <property type="molecule type" value="Genomic_DNA"/>
</dbReference>